<dbReference type="GO" id="GO:0050567">
    <property type="term" value="F:glutaminyl-tRNA synthase (glutamine-hydrolyzing) activity"/>
    <property type="evidence" value="ECO:0007669"/>
    <property type="project" value="TreeGrafter"/>
</dbReference>
<sequence length="178" mass="18445">MFLLQPARSRFASSSARWHKSIQTATIGSRLGQPLESTHDDFNAFVSLSAVAEGEPGPSKGKLPGNTKIAVKDNICTTDLPTTCSSNFLKEFRPPYGATVVTLLRNAGGQVVGKTNCDEFGMGSFNTNSVHGPVHNPFQPKDLGAESTSSPRSAGGSSGGSAAAVAANLCDASVERGC</sequence>
<gene>
    <name evidence="3" type="ORF">M407DRAFT_23929</name>
</gene>
<organism evidence="3 4">
    <name type="scientific">Tulasnella calospora MUT 4182</name>
    <dbReference type="NCBI Taxonomy" id="1051891"/>
    <lineage>
        <taxon>Eukaryota</taxon>
        <taxon>Fungi</taxon>
        <taxon>Dikarya</taxon>
        <taxon>Basidiomycota</taxon>
        <taxon>Agaricomycotina</taxon>
        <taxon>Agaricomycetes</taxon>
        <taxon>Cantharellales</taxon>
        <taxon>Tulasnellaceae</taxon>
        <taxon>Tulasnella</taxon>
    </lineage>
</organism>
<dbReference type="Gene3D" id="3.90.1300.10">
    <property type="entry name" value="Amidase signature (AS) domain"/>
    <property type="match status" value="1"/>
</dbReference>
<dbReference type="AlphaFoldDB" id="A0A0C3QIV0"/>
<dbReference type="InterPro" id="IPR000120">
    <property type="entry name" value="Amidase"/>
</dbReference>
<feature type="region of interest" description="Disordered" evidence="1">
    <location>
        <begin position="131"/>
        <end position="161"/>
    </location>
</feature>
<reference evidence="3 4" key="1">
    <citation type="submission" date="2014-04" db="EMBL/GenBank/DDBJ databases">
        <authorList>
            <consortium name="DOE Joint Genome Institute"/>
            <person name="Kuo A."/>
            <person name="Girlanda M."/>
            <person name="Perotto S."/>
            <person name="Kohler A."/>
            <person name="Nagy L.G."/>
            <person name="Floudas D."/>
            <person name="Copeland A."/>
            <person name="Barry K.W."/>
            <person name="Cichocki N."/>
            <person name="Veneault-Fourrey C."/>
            <person name="LaButti K."/>
            <person name="Lindquist E.A."/>
            <person name="Lipzen A."/>
            <person name="Lundell T."/>
            <person name="Morin E."/>
            <person name="Murat C."/>
            <person name="Sun H."/>
            <person name="Tunlid A."/>
            <person name="Henrissat B."/>
            <person name="Grigoriev I.V."/>
            <person name="Hibbett D.S."/>
            <person name="Martin F."/>
            <person name="Nordberg H.P."/>
            <person name="Cantor M.N."/>
            <person name="Hua S.X."/>
        </authorList>
    </citation>
    <scope>NUCLEOTIDE SEQUENCE [LARGE SCALE GENOMIC DNA]</scope>
    <source>
        <strain evidence="3 4">MUT 4182</strain>
    </source>
</reference>
<dbReference type="STRING" id="1051891.A0A0C3QIV0"/>
<dbReference type="Pfam" id="PF01425">
    <property type="entry name" value="Amidase"/>
    <property type="match status" value="1"/>
</dbReference>
<dbReference type="PANTHER" id="PTHR11895">
    <property type="entry name" value="TRANSAMIDASE"/>
    <property type="match status" value="1"/>
</dbReference>
<dbReference type="GO" id="GO:0030956">
    <property type="term" value="C:glutamyl-tRNA(Gln) amidotransferase complex"/>
    <property type="evidence" value="ECO:0007669"/>
    <property type="project" value="TreeGrafter"/>
</dbReference>
<dbReference type="HOGENOM" id="CLU_1511706_0_0_1"/>
<evidence type="ECO:0000313" key="4">
    <source>
        <dbReference type="Proteomes" id="UP000054248"/>
    </source>
</evidence>
<evidence type="ECO:0000256" key="1">
    <source>
        <dbReference type="SAM" id="MobiDB-lite"/>
    </source>
</evidence>
<proteinExistence type="predicted"/>
<dbReference type="PANTHER" id="PTHR11895:SF7">
    <property type="entry name" value="GLUTAMYL-TRNA(GLN) AMIDOTRANSFERASE SUBUNIT A, MITOCHONDRIAL"/>
    <property type="match status" value="1"/>
</dbReference>
<reference evidence="4" key="2">
    <citation type="submission" date="2015-01" db="EMBL/GenBank/DDBJ databases">
        <title>Evolutionary Origins and Diversification of the Mycorrhizal Mutualists.</title>
        <authorList>
            <consortium name="DOE Joint Genome Institute"/>
            <consortium name="Mycorrhizal Genomics Consortium"/>
            <person name="Kohler A."/>
            <person name="Kuo A."/>
            <person name="Nagy L.G."/>
            <person name="Floudas D."/>
            <person name="Copeland A."/>
            <person name="Barry K.W."/>
            <person name="Cichocki N."/>
            <person name="Veneault-Fourrey C."/>
            <person name="LaButti K."/>
            <person name="Lindquist E.A."/>
            <person name="Lipzen A."/>
            <person name="Lundell T."/>
            <person name="Morin E."/>
            <person name="Murat C."/>
            <person name="Riley R."/>
            <person name="Ohm R."/>
            <person name="Sun H."/>
            <person name="Tunlid A."/>
            <person name="Henrissat B."/>
            <person name="Grigoriev I.V."/>
            <person name="Hibbett D.S."/>
            <person name="Martin F."/>
        </authorList>
    </citation>
    <scope>NUCLEOTIDE SEQUENCE [LARGE SCALE GENOMIC DNA]</scope>
    <source>
        <strain evidence="4">MUT 4182</strain>
    </source>
</reference>
<feature type="compositionally biased region" description="Low complexity" evidence="1">
    <location>
        <begin position="149"/>
        <end position="161"/>
    </location>
</feature>
<dbReference type="GO" id="GO:0070681">
    <property type="term" value="P:glutaminyl-tRNAGln biosynthesis via transamidation"/>
    <property type="evidence" value="ECO:0007669"/>
    <property type="project" value="TreeGrafter"/>
</dbReference>
<dbReference type="EMBL" id="KN823018">
    <property type="protein sequence ID" value="KIO26871.1"/>
    <property type="molecule type" value="Genomic_DNA"/>
</dbReference>
<dbReference type="GO" id="GO:0032543">
    <property type="term" value="P:mitochondrial translation"/>
    <property type="evidence" value="ECO:0007669"/>
    <property type="project" value="TreeGrafter"/>
</dbReference>
<accession>A0A0C3QIV0</accession>
<dbReference type="GO" id="GO:0005739">
    <property type="term" value="C:mitochondrion"/>
    <property type="evidence" value="ECO:0007669"/>
    <property type="project" value="TreeGrafter"/>
</dbReference>
<protein>
    <recommendedName>
        <fullName evidence="2">Amidase domain-containing protein</fullName>
    </recommendedName>
</protein>
<keyword evidence="4" id="KW-1185">Reference proteome</keyword>
<evidence type="ECO:0000313" key="3">
    <source>
        <dbReference type="EMBL" id="KIO26871.1"/>
    </source>
</evidence>
<evidence type="ECO:0000259" key="2">
    <source>
        <dbReference type="Pfam" id="PF01425"/>
    </source>
</evidence>
<name>A0A0C3QIV0_9AGAM</name>
<feature type="domain" description="Amidase" evidence="2">
    <location>
        <begin position="69"/>
        <end position="173"/>
    </location>
</feature>
<dbReference type="OrthoDB" id="421993at2759"/>
<dbReference type="SUPFAM" id="SSF75304">
    <property type="entry name" value="Amidase signature (AS) enzymes"/>
    <property type="match status" value="1"/>
</dbReference>
<dbReference type="Proteomes" id="UP000054248">
    <property type="component" value="Unassembled WGS sequence"/>
</dbReference>
<dbReference type="InterPro" id="IPR036928">
    <property type="entry name" value="AS_sf"/>
</dbReference>
<dbReference type="InterPro" id="IPR023631">
    <property type="entry name" value="Amidase_dom"/>
</dbReference>